<dbReference type="Pfam" id="PF03004">
    <property type="entry name" value="Transposase_24"/>
    <property type="match status" value="1"/>
</dbReference>
<proteinExistence type="predicted"/>
<sequence length="258" mass="29151">MPPKRLRRTEPAHPPENSSDDRGLEVVNLQDVSPMVVSEDETQDPTSVSPTIETVRRRRGPTTGLSLKPPPGQKWVYEVKDGQPLGEEGGALGHRLGVFSQTWSYFPLDKQWEELQPGVFDDILQKIKIKDEGTLVMDVEVMVICKRSLCTKRLTQSEWECLKAYWEKPEFIKLSARNKANNAHSQATHTLGSKSITRHYEDEVKVVDTFELAKLQNSKDTHDVPPILDQVFGRHHGGFERGMGSGYEEHIGTQPPKT</sequence>
<reference evidence="2 3" key="1">
    <citation type="submission" date="2021-07" db="EMBL/GenBank/DDBJ databases">
        <title>The Aristolochia fimbriata genome: insights into angiosperm evolution, floral development and chemical biosynthesis.</title>
        <authorList>
            <person name="Jiao Y."/>
        </authorList>
    </citation>
    <scope>NUCLEOTIDE SEQUENCE [LARGE SCALE GENOMIC DNA]</scope>
    <source>
        <strain evidence="2">IBCAS-2021</strain>
        <tissue evidence="2">Leaf</tissue>
    </source>
</reference>
<keyword evidence="3" id="KW-1185">Reference proteome</keyword>
<organism evidence="2 3">
    <name type="scientific">Aristolochia fimbriata</name>
    <name type="common">White veined hardy Dutchman's pipe vine</name>
    <dbReference type="NCBI Taxonomy" id="158543"/>
    <lineage>
        <taxon>Eukaryota</taxon>
        <taxon>Viridiplantae</taxon>
        <taxon>Streptophyta</taxon>
        <taxon>Embryophyta</taxon>
        <taxon>Tracheophyta</taxon>
        <taxon>Spermatophyta</taxon>
        <taxon>Magnoliopsida</taxon>
        <taxon>Magnoliidae</taxon>
        <taxon>Piperales</taxon>
        <taxon>Aristolochiaceae</taxon>
        <taxon>Aristolochia</taxon>
    </lineage>
</organism>
<name>A0AAV7EC54_ARIFI</name>
<evidence type="ECO:0000313" key="2">
    <source>
        <dbReference type="EMBL" id="KAG9446299.1"/>
    </source>
</evidence>
<comment type="caution">
    <text evidence="2">The sequence shown here is derived from an EMBL/GenBank/DDBJ whole genome shotgun (WGS) entry which is preliminary data.</text>
</comment>
<feature type="region of interest" description="Disordered" evidence="1">
    <location>
        <begin position="1"/>
        <end position="72"/>
    </location>
</feature>
<dbReference type="InterPro" id="IPR004252">
    <property type="entry name" value="Probable_transposase_24"/>
</dbReference>
<dbReference type="AlphaFoldDB" id="A0AAV7EC54"/>
<evidence type="ECO:0000313" key="3">
    <source>
        <dbReference type="Proteomes" id="UP000825729"/>
    </source>
</evidence>
<gene>
    <name evidence="2" type="ORF">H6P81_012427</name>
</gene>
<accession>A0AAV7EC54</accession>
<protein>
    <submittedName>
        <fullName evidence="2">Uncharacterized protein</fullName>
    </submittedName>
</protein>
<feature type="compositionally biased region" description="Basic and acidic residues" evidence="1">
    <location>
        <begin position="8"/>
        <end position="24"/>
    </location>
</feature>
<evidence type="ECO:0000256" key="1">
    <source>
        <dbReference type="SAM" id="MobiDB-lite"/>
    </source>
</evidence>
<dbReference type="Proteomes" id="UP000825729">
    <property type="component" value="Unassembled WGS sequence"/>
</dbReference>
<dbReference type="EMBL" id="JAINDJ010000005">
    <property type="protein sequence ID" value="KAG9446299.1"/>
    <property type="molecule type" value="Genomic_DNA"/>
</dbReference>